<dbReference type="Pfam" id="PF14121">
    <property type="entry name" value="Porin_10"/>
    <property type="match status" value="1"/>
</dbReference>
<dbReference type="RefSeq" id="WP_330108013.1">
    <property type="nucleotide sequence ID" value="NZ_JAZDQT010000002.1"/>
</dbReference>
<dbReference type="EMBL" id="JAZDQT010000002">
    <property type="protein sequence ID" value="MEE1945676.1"/>
    <property type="molecule type" value="Genomic_DNA"/>
</dbReference>
<evidence type="ECO:0000313" key="2">
    <source>
        <dbReference type="EMBL" id="MEE1945676.1"/>
    </source>
</evidence>
<evidence type="ECO:0000256" key="1">
    <source>
        <dbReference type="SAM" id="SignalP"/>
    </source>
</evidence>
<dbReference type="InterPro" id="IPR025631">
    <property type="entry name" value="Porin_10"/>
</dbReference>
<name>A0ABU7I896_9SPHI</name>
<gene>
    <name evidence="2" type="ORF">VRU48_11210</name>
</gene>
<feature type="chain" id="PRO_5045254819" evidence="1">
    <location>
        <begin position="23"/>
        <end position="673"/>
    </location>
</feature>
<evidence type="ECO:0000313" key="3">
    <source>
        <dbReference type="Proteomes" id="UP001336835"/>
    </source>
</evidence>
<organism evidence="2 3">
    <name type="scientific">Pedobacter albus</name>
    <dbReference type="NCBI Taxonomy" id="3113905"/>
    <lineage>
        <taxon>Bacteria</taxon>
        <taxon>Pseudomonadati</taxon>
        <taxon>Bacteroidota</taxon>
        <taxon>Sphingobacteriia</taxon>
        <taxon>Sphingobacteriales</taxon>
        <taxon>Sphingobacteriaceae</taxon>
        <taxon>Pedobacter</taxon>
    </lineage>
</organism>
<dbReference type="Proteomes" id="UP001336835">
    <property type="component" value="Unassembled WGS sequence"/>
</dbReference>
<keyword evidence="3" id="KW-1185">Reference proteome</keyword>
<sequence>MQKLIAFLLCCSLAFCTSQLFAQDLKTSVTNNKELDSLRKKEEGAKDSVVFDSKYIRYTTLRLTKDSIHTLPIDTGLTGIQNFSVLQQPRRPTIGTGVMGLSATSLLFDPRKNIGFDAGFHAMDYYALNYDDVKFYRARTPFTSLYYVNGSDKEQVLKIVHSQNVNKNFNFGANFDRIGANGAYTHQRGDVLNAALFIWFQSPNKRYNLWADAVFNTFKAQENGSILKDTIFTQTSGSLVDKQAEPVRLGTAKQLWRKNQFMIRQSYFVGRIDSTLNASNQSILPTNKITHTLVYTKSAYSFKKDEIDAYKAIVVGTPFPDKIHPVDSVFTNDSTSVKHLQNDFVYTFFLRGRGSGFLGKNELKIDAGIRHDFYSYTQQGLQRDRSLYYEHKASFQNISLLGALGYRFSNKVDINVNLQQIFQGENTGDFLYEAKSNVLLGNKAGQIVLGAYMQNKSPEEIYSRYYGNYYDWVNNFNRTKTVNFTFNYLNPRYGFDASAAYYLIDNYLYFAADAKTGIAPQQATGSINLLQVSVGKKFTYRSFHLDAYVVYQKTDSKDILRTPEVYTFNSIYKEQTLFKALKTQIGFDIRYNTAYSALSYSPATSQFYNGDPVKLGTKPVVDVWIKAGLRRANLFLKYDYVNQGLFSNGFYTVNRYPMPDRLLKFGVSWNFYD</sequence>
<keyword evidence="1" id="KW-0732">Signal</keyword>
<comment type="caution">
    <text evidence="2">The sequence shown here is derived from an EMBL/GenBank/DDBJ whole genome shotgun (WGS) entry which is preliminary data.</text>
</comment>
<reference evidence="2 3" key="1">
    <citation type="submission" date="2024-01" db="EMBL/GenBank/DDBJ databases">
        <title>Pedobacter sp. nov., isolated from fresh soil.</title>
        <authorList>
            <person name="Le N.T.T."/>
        </authorList>
    </citation>
    <scope>NUCLEOTIDE SEQUENCE [LARGE SCALE GENOMIC DNA]</scope>
    <source>
        <strain evidence="2 3">KR3-3</strain>
    </source>
</reference>
<feature type="signal peptide" evidence="1">
    <location>
        <begin position="1"/>
        <end position="22"/>
    </location>
</feature>
<accession>A0ABU7I896</accession>
<proteinExistence type="predicted"/>
<protein>
    <submittedName>
        <fullName evidence="2">Porin</fullName>
    </submittedName>
</protein>